<dbReference type="EMBL" id="KB637755">
    <property type="protein sequence ID" value="EMS15189.1"/>
    <property type="molecule type" value="Genomic_DNA"/>
</dbReference>
<organism evidence="1 2">
    <name type="scientific">Entamoeba histolytica HM-3:IMSS</name>
    <dbReference type="NCBI Taxonomy" id="885315"/>
    <lineage>
        <taxon>Eukaryota</taxon>
        <taxon>Amoebozoa</taxon>
        <taxon>Evosea</taxon>
        <taxon>Archamoebae</taxon>
        <taxon>Mastigamoebida</taxon>
        <taxon>Entamoebidae</taxon>
        <taxon>Entamoeba</taxon>
    </lineage>
</organism>
<dbReference type="AlphaFoldDB" id="M7WUU2"/>
<proteinExistence type="predicted"/>
<keyword evidence="1" id="KW-0548">Nucleotidyltransferase</keyword>
<reference evidence="1 2" key="1">
    <citation type="submission" date="2013-01" db="EMBL/GenBank/DDBJ databases">
        <authorList>
            <person name="Inman J."/>
            <person name="Zafar N."/>
            <person name="Lorenzi H."/>
            <person name="Caler E."/>
        </authorList>
    </citation>
    <scope>NUCLEOTIDE SEQUENCE [LARGE SCALE GENOMIC DNA]</scope>
    <source>
        <strain evidence="1 2">HM-3:IMSS</strain>
    </source>
</reference>
<sequence length="84" mass="10118">MELQLMGNEKKYQVNPCQYVTKRGSIAAKEGSILSLIERNEREANRTRYLESFYDIRKAYDTVNHNWLEIILRYFKVHLESQNY</sequence>
<keyword evidence="1" id="KW-0695">RNA-directed DNA polymerase</keyword>
<keyword evidence="1" id="KW-0808">Transferase</keyword>
<accession>M7WUU2</accession>
<evidence type="ECO:0000313" key="2">
    <source>
        <dbReference type="Proteomes" id="UP000030780"/>
    </source>
</evidence>
<dbReference type="GO" id="GO:0003964">
    <property type="term" value="F:RNA-directed DNA polymerase activity"/>
    <property type="evidence" value="ECO:0007669"/>
    <property type="project" value="UniProtKB-KW"/>
</dbReference>
<protein>
    <submittedName>
        <fullName evidence="1">Reverse transcriptase</fullName>
    </submittedName>
</protein>
<evidence type="ECO:0000313" key="1">
    <source>
        <dbReference type="EMBL" id="EMS15189.1"/>
    </source>
</evidence>
<dbReference type="VEuPathDB" id="AmoebaDB:KM1_048320"/>
<gene>
    <name evidence="1" type="ORF">KM1_048320</name>
</gene>
<dbReference type="Proteomes" id="UP000030780">
    <property type="component" value="Unassembled WGS sequence"/>
</dbReference>
<name>M7WUU2_ENTHI</name>